<name>A0ACC0V1B0_9HYPO</name>
<protein>
    <submittedName>
        <fullName evidence="1">Uncharacterized protein</fullName>
    </submittedName>
</protein>
<dbReference type="EMBL" id="CM047943">
    <property type="protein sequence ID" value="KAI9900219.1"/>
    <property type="molecule type" value="Genomic_DNA"/>
</dbReference>
<evidence type="ECO:0000313" key="1">
    <source>
        <dbReference type="EMBL" id="KAI9900219.1"/>
    </source>
</evidence>
<reference evidence="1" key="1">
    <citation type="submission" date="2022-10" db="EMBL/GenBank/DDBJ databases">
        <title>Complete Genome of Trichothecium roseum strain YXFP-22015, a Plant Pathogen Isolated from Citrus.</title>
        <authorList>
            <person name="Wang Y."/>
            <person name="Zhu L."/>
        </authorList>
    </citation>
    <scope>NUCLEOTIDE SEQUENCE</scope>
    <source>
        <strain evidence="1">YXFP-22015</strain>
    </source>
</reference>
<keyword evidence="2" id="KW-1185">Reference proteome</keyword>
<dbReference type="Proteomes" id="UP001163324">
    <property type="component" value="Chromosome 4"/>
</dbReference>
<proteinExistence type="predicted"/>
<accession>A0ACC0V1B0</accession>
<organism evidence="1 2">
    <name type="scientific">Trichothecium roseum</name>
    <dbReference type="NCBI Taxonomy" id="47278"/>
    <lineage>
        <taxon>Eukaryota</taxon>
        <taxon>Fungi</taxon>
        <taxon>Dikarya</taxon>
        <taxon>Ascomycota</taxon>
        <taxon>Pezizomycotina</taxon>
        <taxon>Sordariomycetes</taxon>
        <taxon>Hypocreomycetidae</taxon>
        <taxon>Hypocreales</taxon>
        <taxon>Hypocreales incertae sedis</taxon>
        <taxon>Trichothecium</taxon>
    </lineage>
</organism>
<gene>
    <name evidence="1" type="ORF">N3K66_004481</name>
</gene>
<comment type="caution">
    <text evidence="1">The sequence shown here is derived from an EMBL/GenBank/DDBJ whole genome shotgun (WGS) entry which is preliminary data.</text>
</comment>
<sequence length="627" mass="70436">MASRQPMPSRDSPRLPGPSQQAYEVPEFMVRRLDGQVNPVLLATPDSRVTYIGKGQWAAEEQQEDPVDLDEIYRPCIEAQDSLVSKANELCAKRKIPPLDLSTSHTWYEVHDSAAKASDALDLLSEKDQHVAPGVGGRLKKAFRALCDNAGAGKTVTNFVPSDGYLSVLCGGLKVVFTALEQTGQYREDVCGVLEELPAILTDSGALLEQRHRDEQLHRRVVALYTNIFKLMEIVIDWFLKSRRVTGAKLFFNPSGLSSRLKNSLQAVKNSAQRFNARVITLSDQDQLAMRQQNYTIMFAQEEHSQYVRGEFSRLRNDRIIILDKLTQLLESQAQAAEQLRVCGQSASATPARGSIIPRLVTPDIEVGELLDRFLYDPELVPGDCESILKLRHVPGYAIDEDLVSTVKNHPRFLSWLTLNESSLLFLDTRPHSPGRSLEMPLVAAETFRSLADFAAEIATSVPEEDEEGSGTLTEVVYLAYFCSQHSNFTKDVGGAPTELVMSLLLQLVDRYRGFDPADLGDAFEQLDPEDIESVCDTFRTLVSRLPANVILVLIVDDLRDFTEPYERRCEMMQVVSRVVEMHQDEEYEATLKCIFSTSIRAKYLDELFDEADILRIWGPLSRWNGL</sequence>
<evidence type="ECO:0000313" key="2">
    <source>
        <dbReference type="Proteomes" id="UP001163324"/>
    </source>
</evidence>